<keyword evidence="10" id="KW-0677">Repeat</keyword>
<evidence type="ECO:0000256" key="12">
    <source>
        <dbReference type="ARBA" id="ARBA00022801"/>
    </source>
</evidence>
<keyword evidence="14 19" id="KW-0175">Coiled coil</keyword>
<keyword evidence="12 18" id="KW-0378">Hydrolase</keyword>
<dbReference type="GO" id="GO:0036503">
    <property type="term" value="P:ERAD pathway"/>
    <property type="evidence" value="ECO:0007669"/>
    <property type="project" value="TreeGrafter"/>
</dbReference>
<dbReference type="STRING" id="51028.A0A0N4VE96"/>
<dbReference type="GO" id="GO:0005737">
    <property type="term" value="C:cytoplasm"/>
    <property type="evidence" value="ECO:0007669"/>
    <property type="project" value="UniProtKB-SubCell"/>
</dbReference>
<comment type="similarity">
    <text evidence="6 18">Belongs to the ANKZF1/VMS1 family.</text>
</comment>
<reference evidence="24" key="1">
    <citation type="submission" date="2017-02" db="UniProtKB">
        <authorList>
            <consortium name="WormBaseParasite"/>
        </authorList>
    </citation>
    <scope>IDENTIFICATION</scope>
</reference>
<feature type="domain" description="Nudix hydrolase" evidence="20">
    <location>
        <begin position="586"/>
        <end position="736"/>
    </location>
</feature>
<accession>A0A0N4VE96</accession>
<comment type="subcellular location">
    <subcellularLocation>
        <location evidence="3">Cytoplasm</location>
    </subcellularLocation>
</comment>
<dbReference type="PANTHER" id="PTHR16036">
    <property type="entry name" value="ANKYRIN REPEAT AND ZINC FINGER DOMAIN-CONTAINING PROTEIN 1"/>
    <property type="match status" value="1"/>
</dbReference>
<dbReference type="InterPro" id="IPR036770">
    <property type="entry name" value="Ankyrin_rpt-contain_sf"/>
</dbReference>
<evidence type="ECO:0000256" key="17">
    <source>
        <dbReference type="PROSITE-ProRule" id="PRU00023"/>
    </source>
</evidence>
<dbReference type="GO" id="GO:0016787">
    <property type="term" value="F:hydrolase activity"/>
    <property type="evidence" value="ECO:0007669"/>
    <property type="project" value="UniProtKB-KW"/>
</dbReference>
<dbReference type="WBParaSite" id="EVEC_0000899901-mRNA-1">
    <property type="protein sequence ID" value="EVEC_0000899901-mRNA-1"/>
    <property type="gene ID" value="EVEC_0000899901"/>
</dbReference>
<evidence type="ECO:0000259" key="21">
    <source>
        <dbReference type="PROSITE" id="PS52044"/>
    </source>
</evidence>
<dbReference type="CDD" id="cd02885">
    <property type="entry name" value="NUDIX_IPP_Isomerase"/>
    <property type="match status" value="1"/>
</dbReference>
<dbReference type="GO" id="GO:0004452">
    <property type="term" value="F:isopentenyl-diphosphate delta-isomerase activity"/>
    <property type="evidence" value="ECO:0007669"/>
    <property type="project" value="UniProtKB-EC"/>
</dbReference>
<dbReference type="InterPro" id="IPR000086">
    <property type="entry name" value="NUDIX_hydrolase_dom"/>
</dbReference>
<dbReference type="OrthoDB" id="510307at2759"/>
<evidence type="ECO:0000256" key="13">
    <source>
        <dbReference type="ARBA" id="ARBA00023043"/>
    </source>
</evidence>
<comment type="catalytic activity">
    <reaction evidence="1">
        <text>isopentenyl diphosphate = dimethylallyl diphosphate</text>
        <dbReference type="Rhea" id="RHEA:23284"/>
        <dbReference type="ChEBI" id="CHEBI:57623"/>
        <dbReference type="ChEBI" id="CHEBI:128769"/>
        <dbReference type="EC" id="5.3.3.2"/>
    </reaction>
</comment>
<dbReference type="EC" id="5.3.3.2" evidence="7"/>
<dbReference type="PROSITE" id="PS51462">
    <property type="entry name" value="NUDIX"/>
    <property type="match status" value="1"/>
</dbReference>
<dbReference type="InterPro" id="IPR041175">
    <property type="entry name" value="VLRF1/Vms1"/>
</dbReference>
<dbReference type="PANTHER" id="PTHR16036:SF2">
    <property type="entry name" value="TRNA ENDONUCLEASE ANKZF1"/>
    <property type="match status" value="1"/>
</dbReference>
<dbReference type="Pfam" id="PF18826">
    <property type="entry name" value="bVLRF1"/>
    <property type="match status" value="1"/>
</dbReference>
<dbReference type="Proteomes" id="UP000274131">
    <property type="component" value="Unassembled WGS sequence"/>
</dbReference>
<evidence type="ECO:0000259" key="20">
    <source>
        <dbReference type="PROSITE" id="PS51462"/>
    </source>
</evidence>
<reference evidence="22 23" key="2">
    <citation type="submission" date="2018-10" db="EMBL/GenBank/DDBJ databases">
        <authorList>
            <consortium name="Pathogen Informatics"/>
        </authorList>
    </citation>
    <scope>NUCLEOTIDE SEQUENCE [LARGE SCALE GENOMIC DNA]</scope>
</reference>
<dbReference type="AlphaFoldDB" id="A0A0N4VE96"/>
<evidence type="ECO:0000256" key="16">
    <source>
        <dbReference type="ARBA" id="ARBA00023235"/>
    </source>
</evidence>
<sequence>MHYRSEWHKYNLRRNLRGKPVISEEDFEKLVSEEDESSSSSSDSSREEIGLRFFEGAREYFVHDGNVYSLYKSILFREEKVSRSVFSRPLNCGIFLLEAGHFAGAVFNGDVVIASKTFHRYTVRAKQGGVQSSADAKSGSVKKSAGANLRRYNEKALKEDIKEFFSKYSGIIQECPLIFLRAPMYNRSLFISDSLKDSPFLKSDERLRTIPFATRRPSADELMRVWHSLRVVTDHGKIDDFRSELREKAEAKRKRNNVQKLRHCFKKESRLRDLLRPEKLSSEVSPIEQTCKKALPEESEHVFAKSAESDQLTPEEKQRAYVAVRTNSVEKLNELLNSDRRPKVLDYLKFAYFLPERSSLLHIAAKRGAESVLRELLHIGCDPCVKDVSGLVAYEVASDSKVRRVFSEHRAGNPNQWNWTVACVPKLKDPTKEKLQREAEKRKIQKERRKMRLRAKREEEKIEKELQAERDVFLALPDKEKCALAFERRLPVSLQHTSELVREDGNRCFQGFGFVMNLEVKLTVVESGKYVSMKASLRVVGQKYFTRSISEMQEKYLTEPCICVDELDRPLRKMSKRDCHISDTMVLHRAFSVFLFTTNGSLLMQKRSKEKITFPSLWTNTCCSHPLWTDSEMGESDSFTGVCRAAQRKLKHELGINVRSIDEMHVMGRFLYKAMSDTQWGENEMDYAIVIPNFYDTTVKINKDEVEQIAFVHRDEFDAWMGGKEFSPWFSMFTKHQYLFTWWDNLSRLHAFQDLKTIRRLN</sequence>
<evidence type="ECO:0000313" key="24">
    <source>
        <dbReference type="WBParaSite" id="EVEC_0000899901-mRNA-1"/>
    </source>
</evidence>
<evidence type="ECO:0000256" key="3">
    <source>
        <dbReference type="ARBA" id="ARBA00004496"/>
    </source>
</evidence>
<comment type="function">
    <text evidence="2">Catalyzes the 1,3-allylic rearrangement of the homoallylic substrate isopentenyl (IPP) to its highly electrophilic allylic isomer, dimethylallyl diphosphate (DMAPP).</text>
</comment>
<dbReference type="InterPro" id="IPR047139">
    <property type="entry name" value="ANKZ1/VMS1"/>
</dbReference>
<feature type="domain" description="VLRF1" evidence="21">
    <location>
        <begin position="88"/>
        <end position="232"/>
    </location>
</feature>
<keyword evidence="11 18" id="KW-0255">Endonuclease</keyword>
<proteinExistence type="inferred from homology"/>
<evidence type="ECO:0000256" key="6">
    <source>
        <dbReference type="ARBA" id="ARBA00009262"/>
    </source>
</evidence>
<keyword evidence="16" id="KW-0413">Isomerase</keyword>
<comment type="similarity">
    <text evidence="5">Belongs to the IPP isomerase type 1 family.</text>
</comment>
<dbReference type="GO" id="GO:0004519">
    <property type="term" value="F:endonuclease activity"/>
    <property type="evidence" value="ECO:0007669"/>
    <property type="project" value="UniProtKB-KW"/>
</dbReference>
<evidence type="ECO:0000256" key="9">
    <source>
        <dbReference type="ARBA" id="ARBA00022722"/>
    </source>
</evidence>
<evidence type="ECO:0000256" key="1">
    <source>
        <dbReference type="ARBA" id="ARBA00000374"/>
    </source>
</evidence>
<feature type="active site" evidence="18">
    <location>
        <position position="131"/>
    </location>
</feature>
<dbReference type="InterPro" id="IPR011876">
    <property type="entry name" value="IsopentenylPP_isomerase_typ1"/>
</dbReference>
<dbReference type="PROSITE" id="PS50088">
    <property type="entry name" value="ANK_REPEAT"/>
    <property type="match status" value="1"/>
</dbReference>
<evidence type="ECO:0000256" key="19">
    <source>
        <dbReference type="SAM" id="Coils"/>
    </source>
</evidence>
<evidence type="ECO:0000256" key="11">
    <source>
        <dbReference type="ARBA" id="ARBA00022759"/>
    </source>
</evidence>
<evidence type="ECO:0000256" key="18">
    <source>
        <dbReference type="PROSITE-ProRule" id="PRU01389"/>
    </source>
</evidence>
<feature type="repeat" description="ANK" evidence="17">
    <location>
        <begin position="356"/>
        <end position="388"/>
    </location>
</feature>
<gene>
    <name evidence="22" type="ORF">EVEC_LOCUS8440</name>
</gene>
<evidence type="ECO:0000313" key="22">
    <source>
        <dbReference type="EMBL" id="VDD93689.1"/>
    </source>
</evidence>
<dbReference type="GO" id="GO:0050992">
    <property type="term" value="P:dimethylallyl diphosphate biosynthetic process"/>
    <property type="evidence" value="ECO:0007669"/>
    <property type="project" value="UniProtKB-UniPathway"/>
</dbReference>
<comment type="pathway">
    <text evidence="4">Isoprenoid biosynthesis; dimethylallyl diphosphate biosynthesis; dimethylallyl diphosphate from isopentenyl diphosphate: step 1/1.</text>
</comment>
<protein>
    <recommendedName>
        <fullName evidence="7">isopentenyl-diphosphate Delta-isomerase</fullName>
        <ecNumber evidence="7">5.3.3.2</ecNumber>
    </recommendedName>
</protein>
<organism evidence="24">
    <name type="scientific">Enterobius vermicularis</name>
    <name type="common">Human pinworm</name>
    <dbReference type="NCBI Taxonomy" id="51028"/>
    <lineage>
        <taxon>Eukaryota</taxon>
        <taxon>Metazoa</taxon>
        <taxon>Ecdysozoa</taxon>
        <taxon>Nematoda</taxon>
        <taxon>Chromadorea</taxon>
        <taxon>Rhabditida</taxon>
        <taxon>Spirurina</taxon>
        <taxon>Oxyuridomorpha</taxon>
        <taxon>Oxyuroidea</taxon>
        <taxon>Oxyuridae</taxon>
        <taxon>Enterobius</taxon>
    </lineage>
</organism>
<evidence type="ECO:0000256" key="8">
    <source>
        <dbReference type="ARBA" id="ARBA00022490"/>
    </source>
</evidence>
<dbReference type="SUPFAM" id="SSF48403">
    <property type="entry name" value="Ankyrin repeat"/>
    <property type="match status" value="1"/>
</dbReference>
<evidence type="ECO:0000256" key="4">
    <source>
        <dbReference type="ARBA" id="ARBA00004826"/>
    </source>
</evidence>
<evidence type="ECO:0000256" key="14">
    <source>
        <dbReference type="ARBA" id="ARBA00023054"/>
    </source>
</evidence>
<dbReference type="NCBIfam" id="TIGR02150">
    <property type="entry name" value="IPP_isom_1"/>
    <property type="match status" value="1"/>
</dbReference>
<evidence type="ECO:0000313" key="23">
    <source>
        <dbReference type="Proteomes" id="UP000274131"/>
    </source>
</evidence>
<dbReference type="Gene3D" id="1.25.40.20">
    <property type="entry name" value="Ankyrin repeat-containing domain"/>
    <property type="match status" value="1"/>
</dbReference>
<keyword evidence="8 18" id="KW-0963">Cytoplasm</keyword>
<dbReference type="SUPFAM" id="SSF55811">
    <property type="entry name" value="Nudix"/>
    <property type="match status" value="1"/>
</dbReference>
<keyword evidence="15" id="KW-0414">Isoprene biosynthesis</keyword>
<evidence type="ECO:0000256" key="2">
    <source>
        <dbReference type="ARBA" id="ARBA00003951"/>
    </source>
</evidence>
<dbReference type="Pfam" id="PF00293">
    <property type="entry name" value="NUDIX"/>
    <property type="match status" value="1"/>
</dbReference>
<keyword evidence="9 18" id="KW-0540">Nuclease</keyword>
<evidence type="ECO:0000256" key="7">
    <source>
        <dbReference type="ARBA" id="ARBA00012057"/>
    </source>
</evidence>
<dbReference type="EMBL" id="UXUI01009427">
    <property type="protein sequence ID" value="VDD93689.1"/>
    <property type="molecule type" value="Genomic_DNA"/>
</dbReference>
<dbReference type="PROSITE" id="PS52044">
    <property type="entry name" value="VLRF1"/>
    <property type="match status" value="1"/>
</dbReference>
<evidence type="ECO:0000256" key="5">
    <source>
        <dbReference type="ARBA" id="ARBA00007579"/>
    </source>
</evidence>
<dbReference type="UniPathway" id="UPA00059">
    <property type="reaction ID" value="UER00104"/>
</dbReference>
<dbReference type="InterPro" id="IPR015797">
    <property type="entry name" value="NUDIX_hydrolase-like_dom_sf"/>
</dbReference>
<comment type="domain">
    <text evidence="18">The VLRF1 domain mediates binding to the 60S ribosomal subunit.</text>
</comment>
<keyword evidence="23" id="KW-1185">Reference proteome</keyword>
<dbReference type="InterPro" id="IPR002110">
    <property type="entry name" value="Ankyrin_rpt"/>
</dbReference>
<feature type="coiled-coil region" evidence="19">
    <location>
        <begin position="436"/>
        <end position="472"/>
    </location>
</feature>
<evidence type="ECO:0000256" key="10">
    <source>
        <dbReference type="ARBA" id="ARBA00022737"/>
    </source>
</evidence>
<dbReference type="Gene3D" id="3.90.79.10">
    <property type="entry name" value="Nucleoside Triphosphate Pyrophosphohydrolase"/>
    <property type="match status" value="1"/>
</dbReference>
<dbReference type="GO" id="GO:0008299">
    <property type="term" value="P:isoprenoid biosynthetic process"/>
    <property type="evidence" value="ECO:0007669"/>
    <property type="project" value="UniProtKB-KW"/>
</dbReference>
<keyword evidence="13 17" id="KW-0040">ANK repeat</keyword>
<evidence type="ECO:0000256" key="15">
    <source>
        <dbReference type="ARBA" id="ARBA00023229"/>
    </source>
</evidence>
<name>A0A0N4VE96_ENTVE</name>